<dbReference type="AlphaFoldDB" id="A0A9X4XCZ8"/>
<comment type="subcellular location">
    <subcellularLocation>
        <location evidence="1">Cell membrane</location>
        <topology evidence="1">Multi-pass membrane protein</topology>
    </subcellularLocation>
</comment>
<gene>
    <name evidence="11" type="ORF">GMA92_06565</name>
</gene>
<feature type="transmembrane region" description="Helical" evidence="10">
    <location>
        <begin position="129"/>
        <end position="155"/>
    </location>
</feature>
<keyword evidence="3" id="KW-0813">Transport</keyword>
<dbReference type="RefSeq" id="WP_006784893.1">
    <property type="nucleotide sequence ID" value="NZ_CAJJOK010000007.1"/>
</dbReference>
<dbReference type="GO" id="GO:0033214">
    <property type="term" value="P:siderophore-iron import into cell"/>
    <property type="evidence" value="ECO:0007669"/>
    <property type="project" value="TreeGrafter"/>
</dbReference>
<evidence type="ECO:0000256" key="2">
    <source>
        <dbReference type="ARBA" id="ARBA00007935"/>
    </source>
</evidence>
<dbReference type="OrthoDB" id="9796260at2"/>
<keyword evidence="7 10" id="KW-1133">Transmembrane helix</keyword>
<feature type="transmembrane region" description="Helical" evidence="10">
    <location>
        <begin position="39"/>
        <end position="58"/>
    </location>
</feature>
<keyword evidence="8" id="KW-0408">Iron</keyword>
<evidence type="ECO:0000256" key="5">
    <source>
        <dbReference type="ARBA" id="ARBA00022496"/>
    </source>
</evidence>
<dbReference type="InterPro" id="IPR037294">
    <property type="entry name" value="ABC_BtuC-like"/>
</dbReference>
<reference evidence="11 12" key="1">
    <citation type="journal article" date="2019" name="Nat. Med.">
        <title>A library of human gut bacterial isolates paired with longitudinal multiomics data enables mechanistic microbiome research.</title>
        <authorList>
            <person name="Poyet M."/>
            <person name="Groussin M."/>
            <person name="Gibbons S.M."/>
            <person name="Avila-Pacheco J."/>
            <person name="Jiang X."/>
            <person name="Kearney S.M."/>
            <person name="Perrotta A.R."/>
            <person name="Berdy B."/>
            <person name="Zhao S."/>
            <person name="Lieberman T.D."/>
            <person name="Swanson P.K."/>
            <person name="Smith M."/>
            <person name="Roesemann S."/>
            <person name="Alexander J.E."/>
            <person name="Rich S.A."/>
            <person name="Livny J."/>
            <person name="Vlamakis H."/>
            <person name="Clish C."/>
            <person name="Bullock K."/>
            <person name="Deik A."/>
            <person name="Scott J."/>
            <person name="Pierce K.A."/>
            <person name="Xavier R.J."/>
            <person name="Alm E.J."/>
        </authorList>
    </citation>
    <scope>NUCLEOTIDE SEQUENCE [LARGE SCALE GENOMIC DNA]</scope>
    <source>
        <strain evidence="11 12">BIOML-A198</strain>
    </source>
</reference>
<dbReference type="GO" id="GO:0005886">
    <property type="term" value="C:plasma membrane"/>
    <property type="evidence" value="ECO:0007669"/>
    <property type="project" value="UniProtKB-SubCell"/>
</dbReference>
<dbReference type="CDD" id="cd06550">
    <property type="entry name" value="TM_ABC_iron-siderophores_like"/>
    <property type="match status" value="1"/>
</dbReference>
<feature type="transmembrane region" description="Helical" evidence="10">
    <location>
        <begin position="6"/>
        <end position="27"/>
    </location>
</feature>
<keyword evidence="4" id="KW-1003">Cell membrane</keyword>
<evidence type="ECO:0000313" key="12">
    <source>
        <dbReference type="Proteomes" id="UP000487649"/>
    </source>
</evidence>
<feature type="transmembrane region" description="Helical" evidence="10">
    <location>
        <begin position="264"/>
        <end position="284"/>
    </location>
</feature>
<evidence type="ECO:0000256" key="9">
    <source>
        <dbReference type="ARBA" id="ARBA00023136"/>
    </source>
</evidence>
<dbReference type="EMBL" id="WMQE01000011">
    <property type="protein sequence ID" value="MTK21079.1"/>
    <property type="molecule type" value="Genomic_DNA"/>
</dbReference>
<dbReference type="GeneID" id="60058028"/>
<dbReference type="SUPFAM" id="SSF81345">
    <property type="entry name" value="ABC transporter involved in vitamin B12 uptake, BtuC"/>
    <property type="match status" value="1"/>
</dbReference>
<keyword evidence="9 10" id="KW-0472">Membrane</keyword>
<dbReference type="PANTHER" id="PTHR30472">
    <property type="entry name" value="FERRIC ENTEROBACTIN TRANSPORT SYSTEM PERMEASE PROTEIN"/>
    <property type="match status" value="1"/>
</dbReference>
<dbReference type="FunFam" id="1.10.3470.10:FF:000004">
    <property type="entry name" value="Iron compound ABC transporter, permease"/>
    <property type="match status" value="1"/>
</dbReference>
<dbReference type="Proteomes" id="UP000487649">
    <property type="component" value="Unassembled WGS sequence"/>
</dbReference>
<evidence type="ECO:0000313" key="11">
    <source>
        <dbReference type="EMBL" id="MTK21079.1"/>
    </source>
</evidence>
<evidence type="ECO:0000256" key="8">
    <source>
        <dbReference type="ARBA" id="ARBA00023004"/>
    </source>
</evidence>
<comment type="similarity">
    <text evidence="2">Belongs to the binding-protein-dependent transport system permease family. FecCD subfamily.</text>
</comment>
<comment type="caution">
    <text evidence="11">The sequence shown here is derived from an EMBL/GenBank/DDBJ whole genome shotgun (WGS) entry which is preliminary data.</text>
</comment>
<accession>A0A9X4XCZ8</accession>
<feature type="transmembrane region" description="Helical" evidence="10">
    <location>
        <begin position="78"/>
        <end position="97"/>
    </location>
</feature>
<evidence type="ECO:0000256" key="10">
    <source>
        <dbReference type="SAM" id="Phobius"/>
    </source>
</evidence>
<dbReference type="Pfam" id="PF01032">
    <property type="entry name" value="FecCD"/>
    <property type="match status" value="1"/>
</dbReference>
<feature type="transmembrane region" description="Helical" evidence="10">
    <location>
        <begin position="224"/>
        <end position="252"/>
    </location>
</feature>
<evidence type="ECO:0000256" key="6">
    <source>
        <dbReference type="ARBA" id="ARBA00022692"/>
    </source>
</evidence>
<evidence type="ECO:0000256" key="4">
    <source>
        <dbReference type="ARBA" id="ARBA00022475"/>
    </source>
</evidence>
<feature type="transmembrane region" description="Helical" evidence="10">
    <location>
        <begin position="176"/>
        <end position="194"/>
    </location>
</feature>
<organism evidence="11 12">
    <name type="scientific">Turicibacter sanguinis</name>
    <dbReference type="NCBI Taxonomy" id="154288"/>
    <lineage>
        <taxon>Bacteria</taxon>
        <taxon>Bacillati</taxon>
        <taxon>Bacillota</taxon>
        <taxon>Erysipelotrichia</taxon>
        <taxon>Erysipelotrichales</taxon>
        <taxon>Turicibacteraceae</taxon>
        <taxon>Turicibacter</taxon>
    </lineage>
</organism>
<evidence type="ECO:0000256" key="3">
    <source>
        <dbReference type="ARBA" id="ARBA00022448"/>
    </source>
</evidence>
<keyword evidence="6 10" id="KW-0812">Transmembrane</keyword>
<sequence>MQRRKFFSILLILAIGFSVLYLAYGLNPNSYQYALSRRIPKLIAIMLTGGGIAVSSVIFQTVTNNRILTPSVLGLDSLYTMLQTVIVFIFGSANVALIGSNVNFILAGILMVLFSLVLFRIMFKQENQNLFFLLMLGMIFGTLFSSLSSFMQMVMDPNEFLIVQDKMFASFNNVKSSLLMISFLTIVVTFLWAFKDMKRLDVLSLGREHAINLGIDYDKIVRKLLVVVSILVAVSTALVGPITFLGLLVTNLSYQLFKDYRHSVLIPGAILISIVSLIGGQFLVERVFQFSTTIGVIINFVGGIYFIYVLLKEERV</sequence>
<proteinExistence type="inferred from homology"/>
<dbReference type="PANTHER" id="PTHR30472:SF19">
    <property type="entry name" value="PETROBACTIN IMPORT SYSTEM PERMEASE PROTEIN YCLO"/>
    <property type="match status" value="1"/>
</dbReference>
<protein>
    <submittedName>
        <fullName evidence="11">Iron chelate uptake ABC transporter family permease subunit</fullName>
    </submittedName>
</protein>
<evidence type="ECO:0000256" key="7">
    <source>
        <dbReference type="ARBA" id="ARBA00022989"/>
    </source>
</evidence>
<dbReference type="GO" id="GO:0022857">
    <property type="term" value="F:transmembrane transporter activity"/>
    <property type="evidence" value="ECO:0007669"/>
    <property type="project" value="InterPro"/>
</dbReference>
<keyword evidence="5" id="KW-0410">Iron transport</keyword>
<name>A0A9X4XCZ8_9FIRM</name>
<feature type="transmembrane region" description="Helical" evidence="10">
    <location>
        <begin position="104"/>
        <end position="123"/>
    </location>
</feature>
<dbReference type="Gene3D" id="1.10.3470.10">
    <property type="entry name" value="ABC transporter involved in vitamin B12 uptake, BtuC"/>
    <property type="match status" value="1"/>
</dbReference>
<evidence type="ECO:0000256" key="1">
    <source>
        <dbReference type="ARBA" id="ARBA00004651"/>
    </source>
</evidence>
<feature type="transmembrane region" description="Helical" evidence="10">
    <location>
        <begin position="290"/>
        <end position="311"/>
    </location>
</feature>
<dbReference type="InterPro" id="IPR000522">
    <property type="entry name" value="ABC_transptr_permease_BtuC"/>
</dbReference>
<keyword evidence="5" id="KW-0406">Ion transport</keyword>